<name>A0A9P6RQW2_9FUNG</name>
<dbReference type="AlphaFoldDB" id="A0A9P6RQW2"/>
<dbReference type="Gene3D" id="1.10.418.10">
    <property type="entry name" value="Calponin-like domain"/>
    <property type="match status" value="1"/>
</dbReference>
<dbReference type="PANTHER" id="PTHR38702">
    <property type="entry name" value="CALPONIN-HOMOLOGY (CH) DOMAIN-CONTAINING PROTEIN"/>
    <property type="match status" value="1"/>
</dbReference>
<sequence>MSALRFTEGYIKPKEMRQLSGNARKRESIRALGSITCLQRYYASGGVICEGMPDDYLSKISFVDLLSPRSGLMPPTTEQLLRYCHEDIQSVLEVWGIISYPSPFIHAANGQVQTPDSPLSFDENDESRQLGHGKDGSYVSLNTQQQHHYDNITIDMLTLLESSTKVISSIRTYSIHARNITPEALTIHRQAALGLVEMLSVLEQRSRIHDNEGDSTSHPEDYCYERLSYGDLEAERAEMKDYLAIAQQELLKPQAQKIETPLEQLLTADTTSGNAGVKKLPRWIRDEEWTAAEGGPSSLDRCHAFLSFFGPENRCPLPLPSSDKDGFLDALSDGYVMCMVFNAFIRLTNMPFGLVDKINEDTTRTWRAADNWRFLIQACKFRLEFKVSEDLFKPIDIVKRTALGRGQLETWVRLIVQRGIQEAQETLENKEPVTPILAPSAFPNF</sequence>
<evidence type="ECO:0000313" key="3">
    <source>
        <dbReference type="Proteomes" id="UP000738325"/>
    </source>
</evidence>
<evidence type="ECO:0000256" key="1">
    <source>
        <dbReference type="SAM" id="MobiDB-lite"/>
    </source>
</evidence>
<dbReference type="PANTHER" id="PTHR38702:SF1">
    <property type="entry name" value="CALPONIN-HOMOLOGY (CH) DOMAIN-CONTAINING PROTEIN"/>
    <property type="match status" value="1"/>
</dbReference>
<dbReference type="OrthoDB" id="2534759at2759"/>
<keyword evidence="3" id="KW-1185">Reference proteome</keyword>
<evidence type="ECO:0008006" key="4">
    <source>
        <dbReference type="Google" id="ProtNLM"/>
    </source>
</evidence>
<gene>
    <name evidence="2" type="ORF">BGZ99_003122</name>
</gene>
<proteinExistence type="predicted"/>
<dbReference type="InterPro" id="IPR036872">
    <property type="entry name" value="CH_dom_sf"/>
</dbReference>
<dbReference type="Proteomes" id="UP000738325">
    <property type="component" value="Unassembled WGS sequence"/>
</dbReference>
<dbReference type="EMBL" id="JAAAIP010000200">
    <property type="protein sequence ID" value="KAG0322871.1"/>
    <property type="molecule type" value="Genomic_DNA"/>
</dbReference>
<comment type="caution">
    <text evidence="2">The sequence shown here is derived from an EMBL/GenBank/DDBJ whole genome shotgun (WGS) entry which is preliminary data.</text>
</comment>
<feature type="compositionally biased region" description="Basic and acidic residues" evidence="1">
    <location>
        <begin position="126"/>
        <end position="135"/>
    </location>
</feature>
<dbReference type="SUPFAM" id="SSF47576">
    <property type="entry name" value="Calponin-homology domain, CH-domain"/>
    <property type="match status" value="1"/>
</dbReference>
<evidence type="ECO:0000313" key="2">
    <source>
        <dbReference type="EMBL" id="KAG0322871.1"/>
    </source>
</evidence>
<protein>
    <recommendedName>
        <fullName evidence="4">Calponin-homology (CH) domain-containing protein</fullName>
    </recommendedName>
</protein>
<feature type="region of interest" description="Disordered" evidence="1">
    <location>
        <begin position="115"/>
        <end position="137"/>
    </location>
</feature>
<reference evidence="2" key="1">
    <citation type="journal article" date="2020" name="Fungal Divers.">
        <title>Resolving the Mortierellaceae phylogeny through synthesis of multi-gene phylogenetics and phylogenomics.</title>
        <authorList>
            <person name="Vandepol N."/>
            <person name="Liber J."/>
            <person name="Desiro A."/>
            <person name="Na H."/>
            <person name="Kennedy M."/>
            <person name="Barry K."/>
            <person name="Grigoriev I.V."/>
            <person name="Miller A.N."/>
            <person name="O'Donnell K."/>
            <person name="Stajich J.E."/>
            <person name="Bonito G."/>
        </authorList>
    </citation>
    <scope>NUCLEOTIDE SEQUENCE</scope>
    <source>
        <strain evidence="2">REB-010B</strain>
    </source>
</reference>
<organism evidence="2 3">
    <name type="scientific">Dissophora globulifera</name>
    <dbReference type="NCBI Taxonomy" id="979702"/>
    <lineage>
        <taxon>Eukaryota</taxon>
        <taxon>Fungi</taxon>
        <taxon>Fungi incertae sedis</taxon>
        <taxon>Mucoromycota</taxon>
        <taxon>Mortierellomycotina</taxon>
        <taxon>Mortierellomycetes</taxon>
        <taxon>Mortierellales</taxon>
        <taxon>Mortierellaceae</taxon>
        <taxon>Dissophora</taxon>
    </lineage>
</organism>
<accession>A0A9P6RQW2</accession>
<dbReference type="CDD" id="cd00014">
    <property type="entry name" value="CH_SF"/>
    <property type="match status" value="1"/>
</dbReference>